<dbReference type="InterPro" id="IPR001031">
    <property type="entry name" value="Thioesterase"/>
</dbReference>
<dbReference type="InterPro" id="IPR020806">
    <property type="entry name" value="PKS_PP-bd"/>
</dbReference>
<dbReference type="Pfam" id="PF00668">
    <property type="entry name" value="Condensation"/>
    <property type="match status" value="2"/>
</dbReference>
<dbReference type="GO" id="GO:0043041">
    <property type="term" value="P:amino acid activation for nonribosomal peptide biosynthetic process"/>
    <property type="evidence" value="ECO:0007669"/>
    <property type="project" value="TreeGrafter"/>
</dbReference>
<dbReference type="InterPro" id="IPR029058">
    <property type="entry name" value="AB_hydrolase_fold"/>
</dbReference>
<dbReference type="GO" id="GO:0009366">
    <property type="term" value="C:enterobactin synthetase complex"/>
    <property type="evidence" value="ECO:0007669"/>
    <property type="project" value="TreeGrafter"/>
</dbReference>
<reference evidence="6" key="1">
    <citation type="submission" date="2020-06" db="EMBL/GenBank/DDBJ databases">
        <title>Insight into the genomes of haloalkaliphilic bacilli from Kenyan soda lakes.</title>
        <authorList>
            <person name="Mwirichia R."/>
            <person name="Villamizar G.C."/>
            <person name="Poehlein A."/>
            <person name="Mugweru J."/>
            <person name="Kipnyargis A."/>
            <person name="Kiplimo D."/>
            <person name="Orwa P."/>
            <person name="Daniel R."/>
        </authorList>
    </citation>
    <scope>NUCLEOTIDE SEQUENCE</scope>
    <source>
        <strain evidence="6">B1096_S55</strain>
    </source>
</reference>
<dbReference type="NCBIfam" id="NF003417">
    <property type="entry name" value="PRK04813.1"/>
    <property type="match status" value="2"/>
</dbReference>
<dbReference type="FunFam" id="3.40.50.980:FF:000002">
    <property type="entry name" value="Enterobactin synthetase component F"/>
    <property type="match status" value="1"/>
</dbReference>
<dbReference type="FunFam" id="3.30.300.30:FF:000010">
    <property type="entry name" value="Enterobactin synthetase component F"/>
    <property type="match status" value="2"/>
</dbReference>
<dbReference type="SUPFAM" id="SSF52777">
    <property type="entry name" value="CoA-dependent acyltransferases"/>
    <property type="match status" value="4"/>
</dbReference>
<feature type="domain" description="Carrier" evidence="5">
    <location>
        <begin position="2030"/>
        <end position="2105"/>
    </location>
</feature>
<dbReference type="CDD" id="cd17643">
    <property type="entry name" value="A_NRPS_Cytc1-like"/>
    <property type="match status" value="1"/>
</dbReference>
<dbReference type="Gene3D" id="3.30.559.30">
    <property type="entry name" value="Nonribosomal peptide synthetase, condensation domain"/>
    <property type="match status" value="2"/>
</dbReference>
<dbReference type="GO" id="GO:0047527">
    <property type="term" value="F:2,3-dihydroxybenzoate-serine ligase activity"/>
    <property type="evidence" value="ECO:0007669"/>
    <property type="project" value="TreeGrafter"/>
</dbReference>
<dbReference type="GO" id="GO:0008610">
    <property type="term" value="P:lipid biosynthetic process"/>
    <property type="evidence" value="ECO:0007669"/>
    <property type="project" value="UniProtKB-ARBA"/>
</dbReference>
<evidence type="ECO:0000256" key="3">
    <source>
        <dbReference type="ARBA" id="ARBA00022450"/>
    </source>
</evidence>
<evidence type="ECO:0000256" key="1">
    <source>
        <dbReference type="ARBA" id="ARBA00001957"/>
    </source>
</evidence>
<dbReference type="InterPro" id="IPR020845">
    <property type="entry name" value="AMP-binding_CS"/>
</dbReference>
<dbReference type="InterPro" id="IPR036736">
    <property type="entry name" value="ACP-like_sf"/>
</dbReference>
<dbReference type="PROSITE" id="PS50075">
    <property type="entry name" value="CARRIER"/>
    <property type="match status" value="2"/>
</dbReference>
<dbReference type="PANTHER" id="PTHR45527">
    <property type="entry name" value="NONRIBOSOMAL PEPTIDE SYNTHETASE"/>
    <property type="match status" value="1"/>
</dbReference>
<dbReference type="InterPro" id="IPR010071">
    <property type="entry name" value="AA_adenyl_dom"/>
</dbReference>
<dbReference type="Gene3D" id="3.40.50.980">
    <property type="match status" value="2"/>
</dbReference>
<dbReference type="SUPFAM" id="SSF47336">
    <property type="entry name" value="ACP-like"/>
    <property type="match status" value="2"/>
</dbReference>
<dbReference type="Gene3D" id="3.30.559.10">
    <property type="entry name" value="Chloramphenicol acetyltransferase-like domain"/>
    <property type="match status" value="2"/>
</dbReference>
<dbReference type="InterPro" id="IPR025110">
    <property type="entry name" value="AMP-bd_C"/>
</dbReference>
<dbReference type="Proteomes" id="UP001057753">
    <property type="component" value="Unassembled WGS sequence"/>
</dbReference>
<dbReference type="CDD" id="cd19538">
    <property type="entry name" value="LCL_NRPS"/>
    <property type="match status" value="1"/>
</dbReference>
<dbReference type="Pfam" id="PF00550">
    <property type="entry name" value="PP-binding"/>
    <property type="match status" value="2"/>
</dbReference>
<dbReference type="InterPro" id="IPR000873">
    <property type="entry name" value="AMP-dep_synth/lig_dom"/>
</dbReference>
<dbReference type="InterPro" id="IPR045851">
    <property type="entry name" value="AMP-bd_C_sf"/>
</dbReference>
<dbReference type="RefSeq" id="WP_257822434.1">
    <property type="nucleotide sequence ID" value="NZ_JABXYM010000001.1"/>
</dbReference>
<dbReference type="SMART" id="SM00823">
    <property type="entry name" value="PKS_PP"/>
    <property type="match status" value="2"/>
</dbReference>
<feature type="domain" description="Carrier" evidence="5">
    <location>
        <begin position="960"/>
        <end position="1035"/>
    </location>
</feature>
<dbReference type="Gene3D" id="1.10.1200.10">
    <property type="entry name" value="ACP-like"/>
    <property type="match status" value="1"/>
</dbReference>
<dbReference type="CDD" id="cd12116">
    <property type="entry name" value="A_NRPS_Ta1_like"/>
    <property type="match status" value="1"/>
</dbReference>
<comment type="similarity">
    <text evidence="2">Belongs to the ATP-dependent AMP-binding enzyme family.</text>
</comment>
<dbReference type="InterPro" id="IPR001242">
    <property type="entry name" value="Condensation_dom"/>
</dbReference>
<dbReference type="Gene3D" id="3.40.50.12780">
    <property type="entry name" value="N-terminal domain of ligase-like"/>
    <property type="match status" value="1"/>
</dbReference>
<comment type="caution">
    <text evidence="6">The sequence shown here is derived from an EMBL/GenBank/DDBJ whole genome shotgun (WGS) entry which is preliminary data.</text>
</comment>
<dbReference type="FunFam" id="2.30.38.10:FF:000001">
    <property type="entry name" value="Non-ribosomal peptide synthetase PvdI"/>
    <property type="match status" value="2"/>
</dbReference>
<protein>
    <submittedName>
        <fullName evidence="6">Amino acid adenylation domain-containing protein</fullName>
    </submittedName>
</protein>
<dbReference type="Gene3D" id="3.40.50.1820">
    <property type="entry name" value="alpha/beta hydrolase"/>
    <property type="match status" value="1"/>
</dbReference>
<evidence type="ECO:0000313" key="7">
    <source>
        <dbReference type="Proteomes" id="UP001057753"/>
    </source>
</evidence>
<dbReference type="Pfam" id="PF00975">
    <property type="entry name" value="Thioesterase"/>
    <property type="match status" value="1"/>
</dbReference>
<dbReference type="GO" id="GO:0031177">
    <property type="term" value="F:phosphopantetheine binding"/>
    <property type="evidence" value="ECO:0007669"/>
    <property type="project" value="InterPro"/>
</dbReference>
<dbReference type="PANTHER" id="PTHR45527:SF14">
    <property type="entry name" value="PLIPASTATIN SYNTHASE SUBUNIT B"/>
    <property type="match status" value="1"/>
</dbReference>
<proteinExistence type="inferred from homology"/>
<evidence type="ECO:0000256" key="4">
    <source>
        <dbReference type="ARBA" id="ARBA00022553"/>
    </source>
</evidence>
<keyword evidence="3" id="KW-0596">Phosphopantetheine</keyword>
<dbReference type="SUPFAM" id="SSF53474">
    <property type="entry name" value="alpha/beta-Hydrolases"/>
    <property type="match status" value="1"/>
</dbReference>
<dbReference type="SUPFAM" id="SSF56801">
    <property type="entry name" value="Acetyl-CoA synthetase-like"/>
    <property type="match status" value="2"/>
</dbReference>
<dbReference type="InterPro" id="IPR009081">
    <property type="entry name" value="PP-bd_ACP"/>
</dbReference>
<evidence type="ECO:0000313" key="6">
    <source>
        <dbReference type="EMBL" id="MCR6098056.1"/>
    </source>
</evidence>
<dbReference type="FunFam" id="3.40.50.12780:FF:000012">
    <property type="entry name" value="Non-ribosomal peptide synthetase"/>
    <property type="match status" value="2"/>
</dbReference>
<dbReference type="InterPro" id="IPR042099">
    <property type="entry name" value="ANL_N_sf"/>
</dbReference>
<comment type="cofactor">
    <cofactor evidence="1">
        <name>pantetheine 4'-phosphate</name>
        <dbReference type="ChEBI" id="CHEBI:47942"/>
    </cofactor>
</comment>
<dbReference type="GO" id="GO:0009239">
    <property type="term" value="P:enterobactin biosynthetic process"/>
    <property type="evidence" value="ECO:0007669"/>
    <property type="project" value="TreeGrafter"/>
</dbReference>
<dbReference type="Gene3D" id="3.30.300.30">
    <property type="match status" value="2"/>
</dbReference>
<dbReference type="FunFam" id="1.10.1200.10:FF:000005">
    <property type="entry name" value="Nonribosomal peptide synthetase 1"/>
    <property type="match status" value="2"/>
</dbReference>
<accession>A0A9Q4G031</accession>
<dbReference type="PROSITE" id="PS00455">
    <property type="entry name" value="AMP_BINDING"/>
    <property type="match status" value="2"/>
</dbReference>
<dbReference type="FunFam" id="3.40.50.980:FF:000001">
    <property type="entry name" value="Non-ribosomal peptide synthetase"/>
    <property type="match status" value="2"/>
</dbReference>
<dbReference type="Gene3D" id="2.30.38.10">
    <property type="entry name" value="Luciferase, Domain 3"/>
    <property type="match status" value="1"/>
</dbReference>
<dbReference type="InterPro" id="IPR023213">
    <property type="entry name" value="CAT-like_dom_sf"/>
</dbReference>
<dbReference type="Pfam" id="PF00501">
    <property type="entry name" value="AMP-binding"/>
    <property type="match status" value="2"/>
</dbReference>
<dbReference type="NCBIfam" id="TIGR01733">
    <property type="entry name" value="AA-adenyl-dom"/>
    <property type="match status" value="2"/>
</dbReference>
<organism evidence="6 7">
    <name type="scientific">Salipaludibacillus agaradhaerens</name>
    <name type="common">Bacillus agaradhaerens</name>
    <dbReference type="NCBI Taxonomy" id="76935"/>
    <lineage>
        <taxon>Bacteria</taxon>
        <taxon>Bacillati</taxon>
        <taxon>Bacillota</taxon>
        <taxon>Bacilli</taxon>
        <taxon>Bacillales</taxon>
        <taxon>Bacillaceae</taxon>
    </lineage>
</organism>
<dbReference type="Pfam" id="PF13193">
    <property type="entry name" value="AMP-binding_C"/>
    <property type="match status" value="2"/>
</dbReference>
<name>A0A9Q4G031_SALAG</name>
<dbReference type="GO" id="GO:0005829">
    <property type="term" value="C:cytosol"/>
    <property type="evidence" value="ECO:0007669"/>
    <property type="project" value="TreeGrafter"/>
</dbReference>
<evidence type="ECO:0000256" key="2">
    <source>
        <dbReference type="ARBA" id="ARBA00006432"/>
    </source>
</evidence>
<evidence type="ECO:0000259" key="5">
    <source>
        <dbReference type="PROSITE" id="PS50075"/>
    </source>
</evidence>
<dbReference type="EMBL" id="JABXYM010000001">
    <property type="protein sequence ID" value="MCR6098056.1"/>
    <property type="molecule type" value="Genomic_DNA"/>
</dbReference>
<gene>
    <name evidence="6" type="ORF">HXA33_16070</name>
</gene>
<sequence>MDQQQKRLPLTEAQAGIWFAQQLDQGNPLYNTAEYVAIEGAIDPRCFEQAVRLVLKEAEALHATFNQTGEESYQVIALSDSITFHFKDLSQKKDPQSIALQWMEVDIAEPINLMSDALFTQVLFKIADNCYWWYQKIHHIAIDGYGFSLLSQKVASVYTQLIQGNKVDNTFTSFMKMIEADLHYKESEKKEHDRTFWNNYFKGFSEVATLASSHGKRATKLVRANACLTKTDVEDLKKTEKNLQANSYELVMAATALYLYKMTGNEEIIIGLPVMNRLEPAAINTPCMAMNIVPFRVFVTHTMTLTQLITAIKEEFIRIKPHHKYRHEQLRRDLKRVTDRQQLFGPQVNLMPFHDTLNFAGHKGYIHPLATGPVDDLAINVRLGGDGMSVDFEANAASYTVEQLQTHHQRFLSLLQTLSQEAPTTRIASIDVLLREEKQLVLTNGRNNTAQTVKDDFIQRFEQQMAKTPHQLALKCENRHLTYQEMTIRINRLARLLENKGVSTGDYVAVALPRTEDTVITMLAILKTGAAYLPLDMDYPVERLHYMVENTRPICVVTTVEEEKKLPLTSYMDVIKLDESKTIEQLNQENGPYTAKAVTAAQPAYVIYTSGSTGKPKGVVISRHSLTNFLMAMDDELELQPTDNFLAVTTIAFDISALEMYLPLMSGARLVIANKPAVKDPSQLSQLLEEEQISVMQATPTLWHLLVTYTPQSIRGLNVLVGGEALSEKLCHQLVNEQCAIINLYGPTETTIWSTLQPISRHVTGTPSIGRPIWNTDVFVLNDHLQPVPLGVPGELYIAGDGLALGYLNRPDLTFDRFVANPYGRAGSRMYRTGDLVSWQDDGSLHYIGRADFQLKIRGFRIELGEIESAIQRQSYIERAAVVGLEDSQGDKRLVAYVVPLVEDTFDDVRLKHDISASLPNYMVPSAVVPLESFPLTPNGKIDRKALPLLEMESHKDGRQPRTSQEELLCQLFADVLSISHISIDDHFFDLGGHSLHAVSVMSRIRDMFKVDLPIGALFGAPTVAELTGVINQGTEDTIPAVKRVERSHHSPLSFAQQRLWFLHYMEGASPTYNIPAVIRLTGELDKECLQDAIHEVIDRHETLRTIFPNDDGTARQKILPKGHVRPKVRCTNVTETELARYIESAITYGFELYEEPPIRIHLFNTTEKGAVLLLLMHHIIVDGWSFTPLLQDISHAYRERLSKGAVTWDELPVQYGDYVYWQHDVLGTHHSNSPFVARHMAYWKEQLTDLPDELRLPVNFSRPAESSFLGGVVPLNLSAEQHEQLIILAKMHHVSLFMLLQAAFATLLSRLGAGYDIPIGTPVAGRQDDVLEELVGLFVNTIVLRTDLSGNPTFTELLQRVRKTNLGAYEHQELPFEHLVEALNPSRSRARHPLFQVMFVFQNTPDPSLDLPGVSSDFDIKSVGSAKFDLTLELRETKTVDGSPAGLTGLFEYSADLFKRERVEAIAKRFTQLLVELVKDPTQPISGYPILLPEEEATLKGTHAFEHVTQSLTIPQLFEKQANLTPNNIAVTVDGTVLTYDTLNRKANQLARHFLKKGVGPDRIVALALPRSHDLIVAILAVLKAGATYLPLDPDYPKERLTYMVEDAKPMMVVTNEGLMSRLAHDELKLDDKRIQESLVMESYENLTNDERLAPLSSDHAAYIIYTSGSTGKPKGVVIPHKNVVRLFEATFHWFQFSEHDVWTMFHSYAFDFSVWEIWGALLHGGKLVIVPYGVSRAPDQFLRLLVEEKVTVLNQTPSAFYQLIHADTQDKTSSERLHLRYVIFGGEALELRRLKTWYERHAEDEPKLINMYGITETTVHVSYVALTEQMALDGSESVIGEPIPDLHVYLLDECLQPVPDGVAGEMYITGEGLARGYLGRPDLTSDRFVADPFGKHGERMYRTGDVAKRDTDGTLLYIGRSDHQVKLRGFRIELGEIESVLEAHHSIVQAAVDVKERHAGDKRLVAYIVPQEKLEPASIKQYASEFLPDYMVPSVMMIVDKLPLTANGKLDRKALPAPDFSEQVIGTGPRTPQEELLCELFADCLGIPEIGIDDHFFELGGHSLLAVKLMSRIRDTLGIELTIGDLFDAPSVAGLASKLEMGESTNALDVLVPLRATGTKPPLFCVHPAGGLSWCYAGLMKSLDAETPLYGIQAKGISHGGQLPTTLEKMALDYIHHMKKIQPEGPYYLVGWSLGGNVIHAMAVELQRRDEEVDLVAMLDAYPSHFLPMMQKPSEEEALVALLALGGYDPDNVGEGKLTMERTIEILRSDGSALASLDDETIRNLKLTYANSVKLLGEYKPKPFNGDVLFFKSTIIPEWFDPIDPNTWKPYVSGKLMKYDMACRHKDMCQPEPLAKIGRVISKKLHQSKHTVHFT</sequence>
<keyword evidence="7" id="KW-1185">Reference proteome</keyword>
<keyword evidence="4" id="KW-0597">Phosphoprotein</keyword>